<dbReference type="SUPFAM" id="SSF52218">
    <property type="entry name" value="Flavoproteins"/>
    <property type="match status" value="1"/>
</dbReference>
<dbReference type="RefSeq" id="WP_358362690.1">
    <property type="nucleotide sequence ID" value="NZ_JBEZFP010000145.1"/>
</dbReference>
<organism evidence="2 3">
    <name type="scientific">Streptodolium elevatio</name>
    <dbReference type="NCBI Taxonomy" id="3157996"/>
    <lineage>
        <taxon>Bacteria</taxon>
        <taxon>Bacillati</taxon>
        <taxon>Actinomycetota</taxon>
        <taxon>Actinomycetes</taxon>
        <taxon>Kitasatosporales</taxon>
        <taxon>Streptomycetaceae</taxon>
        <taxon>Streptodolium</taxon>
    </lineage>
</organism>
<dbReference type="GO" id="GO:0016491">
    <property type="term" value="F:oxidoreductase activity"/>
    <property type="evidence" value="ECO:0007669"/>
    <property type="project" value="UniProtKB-KW"/>
</dbReference>
<dbReference type="Proteomes" id="UP001551482">
    <property type="component" value="Unassembled WGS sequence"/>
</dbReference>
<protein>
    <submittedName>
        <fullName evidence="2">NAD(P)H-dependent oxidoreductase</fullName>
        <ecNumber evidence="2">1.-.-.-</ecNumber>
    </submittedName>
</protein>
<comment type="caution">
    <text evidence="2">The sequence shown here is derived from an EMBL/GenBank/DDBJ whole genome shotgun (WGS) entry which is preliminary data.</text>
</comment>
<dbReference type="Gene3D" id="3.40.50.360">
    <property type="match status" value="1"/>
</dbReference>
<dbReference type="EC" id="1.-.-.-" evidence="2"/>
<dbReference type="PANTHER" id="PTHR30543:SF21">
    <property type="entry name" value="NAD(P)H-DEPENDENT FMN REDUCTASE LOT6"/>
    <property type="match status" value="1"/>
</dbReference>
<evidence type="ECO:0000259" key="1">
    <source>
        <dbReference type="Pfam" id="PF03358"/>
    </source>
</evidence>
<dbReference type="InterPro" id="IPR005025">
    <property type="entry name" value="FMN_Rdtase-like_dom"/>
</dbReference>
<accession>A0ABV3DT34</accession>
<feature type="domain" description="NADPH-dependent FMN reductase-like" evidence="1">
    <location>
        <begin position="31"/>
        <end position="168"/>
    </location>
</feature>
<dbReference type="Pfam" id="PF03358">
    <property type="entry name" value="FMN_red"/>
    <property type="match status" value="1"/>
</dbReference>
<reference evidence="2 3" key="1">
    <citation type="submission" date="2024-06" db="EMBL/GenBank/DDBJ databases">
        <title>The Natural Products Discovery Center: Release of the First 8490 Sequenced Strains for Exploring Actinobacteria Biosynthetic Diversity.</title>
        <authorList>
            <person name="Kalkreuter E."/>
            <person name="Kautsar S.A."/>
            <person name="Yang D."/>
            <person name="Bader C.D."/>
            <person name="Teijaro C.N."/>
            <person name="Fluegel L."/>
            <person name="Davis C.M."/>
            <person name="Simpson J.R."/>
            <person name="Lauterbach L."/>
            <person name="Steele A.D."/>
            <person name="Gui C."/>
            <person name="Meng S."/>
            <person name="Li G."/>
            <person name="Viehrig K."/>
            <person name="Ye F."/>
            <person name="Su P."/>
            <person name="Kiefer A.F."/>
            <person name="Nichols A."/>
            <person name="Cepeda A.J."/>
            <person name="Yan W."/>
            <person name="Fan B."/>
            <person name="Jiang Y."/>
            <person name="Adhikari A."/>
            <person name="Zheng C.-J."/>
            <person name="Schuster L."/>
            <person name="Cowan T.M."/>
            <person name="Smanski M.J."/>
            <person name="Chevrette M.G."/>
            <person name="De Carvalho L.P.S."/>
            <person name="Shen B."/>
        </authorList>
    </citation>
    <scope>NUCLEOTIDE SEQUENCE [LARGE SCALE GENOMIC DNA]</scope>
    <source>
        <strain evidence="2 3">NPDC048946</strain>
    </source>
</reference>
<proteinExistence type="predicted"/>
<keyword evidence="2" id="KW-0560">Oxidoreductase</keyword>
<dbReference type="PANTHER" id="PTHR30543">
    <property type="entry name" value="CHROMATE REDUCTASE"/>
    <property type="match status" value="1"/>
</dbReference>
<evidence type="ECO:0000313" key="3">
    <source>
        <dbReference type="Proteomes" id="UP001551482"/>
    </source>
</evidence>
<gene>
    <name evidence="2" type="ORF">AB0C36_36125</name>
</gene>
<dbReference type="InterPro" id="IPR050712">
    <property type="entry name" value="NAD(P)H-dep_reductase"/>
</dbReference>
<name>A0ABV3DT34_9ACTN</name>
<sequence length="220" mass="23611">MSAEAVPVSGAAYSPNAARQIPGDGLTEPLRLAVIVGGARDGTSGPVVAEWFASRARKRADLDVDVLDLAQAWLPDQPHDRAAVPGAVRDLGHWLAAADAFVLVTPEYNHSFPGAMKTAIDWFCDEWQAKPVGFVAYGGSACGLRAVDQLRLVFADLHAVTLADTVGFPDVDNCALHEGHHEAAEALLDRLTWWGEALRVARARQPYDMPCPAKGDPDEH</sequence>
<dbReference type="EMBL" id="JBEZFP010000145">
    <property type="protein sequence ID" value="MEU8138917.1"/>
    <property type="molecule type" value="Genomic_DNA"/>
</dbReference>
<dbReference type="InterPro" id="IPR029039">
    <property type="entry name" value="Flavoprotein-like_sf"/>
</dbReference>
<keyword evidence="3" id="KW-1185">Reference proteome</keyword>
<evidence type="ECO:0000313" key="2">
    <source>
        <dbReference type="EMBL" id="MEU8138917.1"/>
    </source>
</evidence>